<comment type="subcellular location">
    <subcellularLocation>
        <location evidence="12">Cell inner membrane</location>
        <topology evidence="12">Multi-pass membrane protein</topology>
    </subcellularLocation>
    <subcellularLocation>
        <location evidence="2">Membrane</location>
        <topology evidence="2">Multi-pass membrane protein</topology>
    </subcellularLocation>
</comment>
<evidence type="ECO:0000256" key="10">
    <source>
        <dbReference type="ARBA" id="ARBA00022989"/>
    </source>
</evidence>
<reference evidence="14 15" key="1">
    <citation type="submission" date="2017-03" db="EMBL/GenBank/DDBJ databases">
        <authorList>
            <person name="Afonso C.L."/>
            <person name="Miller P.J."/>
            <person name="Scott M.A."/>
            <person name="Spackman E."/>
            <person name="Goraichik I."/>
            <person name="Dimitrov K.M."/>
            <person name="Suarez D.L."/>
            <person name="Swayne D.E."/>
        </authorList>
    </citation>
    <scope>NUCLEOTIDE SEQUENCE [LARGE SCALE GENOMIC DNA]</scope>
    <source>
        <strain evidence="14">SB41UT1</strain>
    </source>
</reference>
<organism evidence="14 15">
    <name type="scientific">Parendozoicomonas haliclonae</name>
    <dbReference type="NCBI Taxonomy" id="1960125"/>
    <lineage>
        <taxon>Bacteria</taxon>
        <taxon>Pseudomonadati</taxon>
        <taxon>Pseudomonadota</taxon>
        <taxon>Gammaproteobacteria</taxon>
        <taxon>Oceanospirillales</taxon>
        <taxon>Endozoicomonadaceae</taxon>
        <taxon>Parendozoicomonas</taxon>
    </lineage>
</organism>
<feature type="transmembrane region" description="Helical" evidence="12">
    <location>
        <begin position="214"/>
        <end position="234"/>
    </location>
</feature>
<feature type="transmembrane region" description="Helical" evidence="12">
    <location>
        <begin position="26"/>
        <end position="43"/>
    </location>
</feature>
<name>A0A1X7APR9_9GAMM</name>
<evidence type="ECO:0000313" key="14">
    <source>
        <dbReference type="EMBL" id="SMA50314.1"/>
    </source>
</evidence>
<comment type="function">
    <text evidence="12">Catalyzes the prenylation of para-hydroxybenzoate (PHB) with an all-trans polyprenyl group. Mediates the second step in the final reaction sequence of ubiquinone-8 (UQ-8) biosynthesis, which is the condensation of the polyisoprenoid side chain with PHB, generating the first membrane-bound Q intermediate 3-octaprenyl-4-hydroxybenzoate.</text>
</comment>
<dbReference type="RefSeq" id="WP_087112745.1">
    <property type="nucleotide sequence ID" value="NZ_CBCSCN010000013.1"/>
</dbReference>
<dbReference type="Gene3D" id="1.10.357.140">
    <property type="entry name" value="UbiA prenyltransferase"/>
    <property type="match status" value="1"/>
</dbReference>
<dbReference type="OrthoDB" id="9782418at2"/>
<dbReference type="InterPro" id="IPR039653">
    <property type="entry name" value="Prenyltransferase"/>
</dbReference>
<dbReference type="EC" id="2.5.1.39" evidence="12 13"/>
<comment type="cofactor">
    <cofactor evidence="1 12">
        <name>Mg(2+)</name>
        <dbReference type="ChEBI" id="CHEBI:18420"/>
    </cofactor>
</comment>
<dbReference type="InterPro" id="IPR030470">
    <property type="entry name" value="UbiA_prenylTrfase_CS"/>
</dbReference>
<feature type="transmembrane region" description="Helical" evidence="12">
    <location>
        <begin position="170"/>
        <end position="193"/>
    </location>
</feature>
<dbReference type="InterPro" id="IPR006370">
    <property type="entry name" value="HB_polyprenyltransferase-like"/>
</dbReference>
<dbReference type="GO" id="GO:0008412">
    <property type="term" value="F:4-hydroxybenzoate polyprenyltransferase activity"/>
    <property type="evidence" value="ECO:0007669"/>
    <property type="project" value="UniProtKB-UniRule"/>
</dbReference>
<feature type="transmembrane region" description="Helical" evidence="12">
    <location>
        <begin position="147"/>
        <end position="164"/>
    </location>
</feature>
<evidence type="ECO:0000313" key="15">
    <source>
        <dbReference type="Proteomes" id="UP000196573"/>
    </source>
</evidence>
<keyword evidence="9 12" id="KW-0460">Magnesium</keyword>
<accession>A0A1X7APR9</accession>
<dbReference type="PROSITE" id="PS00943">
    <property type="entry name" value="UBIA"/>
    <property type="match status" value="1"/>
</dbReference>
<keyword evidence="10 12" id="KW-1133">Transmembrane helix</keyword>
<dbReference type="PANTHER" id="PTHR11048">
    <property type="entry name" value="PRENYLTRANSFERASES"/>
    <property type="match status" value="1"/>
</dbReference>
<dbReference type="InterPro" id="IPR044878">
    <property type="entry name" value="UbiA_sf"/>
</dbReference>
<dbReference type="UniPathway" id="UPA00232"/>
<dbReference type="FunFam" id="1.20.120.1780:FF:000001">
    <property type="entry name" value="4-hydroxybenzoate octaprenyltransferase"/>
    <property type="match status" value="1"/>
</dbReference>
<feature type="transmembrane region" description="Helical" evidence="12">
    <location>
        <begin position="94"/>
        <end position="114"/>
    </location>
</feature>
<dbReference type="EMBL" id="FWPT01000011">
    <property type="protein sequence ID" value="SMA50314.1"/>
    <property type="molecule type" value="Genomic_DNA"/>
</dbReference>
<keyword evidence="11 12" id="KW-0472">Membrane</keyword>
<evidence type="ECO:0000256" key="4">
    <source>
        <dbReference type="ARBA" id="ARBA00022475"/>
    </source>
</evidence>
<evidence type="ECO:0000256" key="2">
    <source>
        <dbReference type="ARBA" id="ARBA00004141"/>
    </source>
</evidence>
<comment type="pathway">
    <text evidence="12">Cofactor biosynthesis; ubiquinone biosynthesis.</text>
</comment>
<keyword evidence="8 12" id="KW-0812">Transmembrane</keyword>
<dbReference type="InterPro" id="IPR000537">
    <property type="entry name" value="UbiA_prenyltransferase"/>
</dbReference>
<comment type="similarity">
    <text evidence="3 12">Belongs to the UbiA prenyltransferase family.</text>
</comment>
<dbReference type="NCBIfam" id="TIGR01474">
    <property type="entry name" value="ubiA_proteo"/>
    <property type="match status" value="1"/>
</dbReference>
<feature type="transmembrane region" description="Helical" evidence="12">
    <location>
        <begin position="120"/>
        <end position="138"/>
    </location>
</feature>
<evidence type="ECO:0000256" key="13">
    <source>
        <dbReference type="NCBIfam" id="TIGR01474"/>
    </source>
</evidence>
<evidence type="ECO:0000256" key="3">
    <source>
        <dbReference type="ARBA" id="ARBA00005985"/>
    </source>
</evidence>
<comment type="catalytic activity">
    <reaction evidence="12">
        <text>all-trans-octaprenyl diphosphate + 4-hydroxybenzoate = 4-hydroxy-3-(all-trans-octaprenyl)benzoate + diphosphate</text>
        <dbReference type="Rhea" id="RHEA:27782"/>
        <dbReference type="ChEBI" id="CHEBI:1617"/>
        <dbReference type="ChEBI" id="CHEBI:17879"/>
        <dbReference type="ChEBI" id="CHEBI:33019"/>
        <dbReference type="ChEBI" id="CHEBI:57711"/>
        <dbReference type="EC" id="2.5.1.39"/>
    </reaction>
</comment>
<keyword evidence="6 12" id="KW-0808">Transferase</keyword>
<evidence type="ECO:0000256" key="9">
    <source>
        <dbReference type="ARBA" id="ARBA00022842"/>
    </source>
</evidence>
<evidence type="ECO:0000256" key="11">
    <source>
        <dbReference type="ARBA" id="ARBA00023136"/>
    </source>
</evidence>
<dbReference type="Gene3D" id="1.20.120.1780">
    <property type="entry name" value="UbiA prenyltransferase"/>
    <property type="match status" value="1"/>
</dbReference>
<evidence type="ECO:0000256" key="12">
    <source>
        <dbReference type="HAMAP-Rule" id="MF_01635"/>
    </source>
</evidence>
<evidence type="ECO:0000256" key="5">
    <source>
        <dbReference type="ARBA" id="ARBA00022519"/>
    </source>
</evidence>
<keyword evidence="7 12" id="KW-0831">Ubiquinone biosynthesis</keyword>
<dbReference type="HAMAP" id="MF_01635">
    <property type="entry name" value="UbiA"/>
    <property type="match status" value="1"/>
</dbReference>
<evidence type="ECO:0000256" key="1">
    <source>
        <dbReference type="ARBA" id="ARBA00001946"/>
    </source>
</evidence>
<protein>
    <recommendedName>
        <fullName evidence="12 13">4-hydroxybenzoate octaprenyltransferase</fullName>
        <ecNumber evidence="12 13">2.5.1.39</ecNumber>
    </recommendedName>
    <alternativeName>
        <fullName evidence="12">4-HB polyprenyltransferase</fullName>
    </alternativeName>
</protein>
<evidence type="ECO:0000256" key="8">
    <source>
        <dbReference type="ARBA" id="ARBA00022692"/>
    </source>
</evidence>
<dbReference type="PANTHER" id="PTHR11048:SF28">
    <property type="entry name" value="4-HYDROXYBENZOATE POLYPRENYLTRANSFERASE, MITOCHONDRIAL"/>
    <property type="match status" value="1"/>
</dbReference>
<sequence>MTADTSRITPSRLQNYIQLTRFDRPIGTFLLLWPTLWALWLAADGWPQLELVIIFSLGTLLMRSAGCVINDFADRDFDGHVKRTKDRPLPSGKVSKNEALTLFAVLLTCSFALVLMTNPLTITLSFAGAALAVIYPFMKRYTHLPQVILGMAFAWGMPMAWAAQTNTLDPVVWLIFFGCLLWIVAYDTQYAMVDRDDDLKIGIKSTAILFGRHDNNIIGLLQAGTLGILAMAGYQLESGPLYYLGLVGMAALFVYQHSLTRLRQRDDCFKAFLSNHWAGFSVLCGVIADRCLTGIF</sequence>
<keyword evidence="5 12" id="KW-0997">Cell inner membrane</keyword>
<feature type="transmembrane region" description="Helical" evidence="12">
    <location>
        <begin position="240"/>
        <end position="255"/>
    </location>
</feature>
<dbReference type="FunFam" id="1.10.357.140:FF:000002">
    <property type="entry name" value="4-hydroxybenzoate octaprenyltransferase"/>
    <property type="match status" value="1"/>
</dbReference>
<dbReference type="Pfam" id="PF01040">
    <property type="entry name" value="UbiA"/>
    <property type="match status" value="1"/>
</dbReference>
<dbReference type="GO" id="GO:0005886">
    <property type="term" value="C:plasma membrane"/>
    <property type="evidence" value="ECO:0007669"/>
    <property type="project" value="UniProtKB-SubCell"/>
</dbReference>
<proteinExistence type="inferred from homology"/>
<dbReference type="Proteomes" id="UP000196573">
    <property type="component" value="Unassembled WGS sequence"/>
</dbReference>
<dbReference type="CDD" id="cd13959">
    <property type="entry name" value="PT_UbiA_COQ2"/>
    <property type="match status" value="1"/>
</dbReference>
<gene>
    <name evidence="12 14" type="primary">ubiA</name>
    <name evidence="14" type="ORF">EHSB41UT_04108</name>
</gene>
<keyword evidence="4 12" id="KW-1003">Cell membrane</keyword>
<keyword evidence="15" id="KW-1185">Reference proteome</keyword>
<evidence type="ECO:0000256" key="7">
    <source>
        <dbReference type="ARBA" id="ARBA00022688"/>
    </source>
</evidence>
<evidence type="ECO:0000256" key="6">
    <source>
        <dbReference type="ARBA" id="ARBA00022679"/>
    </source>
</evidence>
<feature type="transmembrane region" description="Helical" evidence="12">
    <location>
        <begin position="49"/>
        <end position="73"/>
    </location>
</feature>
<dbReference type="GO" id="GO:0006744">
    <property type="term" value="P:ubiquinone biosynthetic process"/>
    <property type="evidence" value="ECO:0007669"/>
    <property type="project" value="UniProtKB-UniRule"/>
</dbReference>
<dbReference type="AlphaFoldDB" id="A0A1X7APR9"/>